<organism evidence="7 8">
    <name type="scientific">Acer saccharum</name>
    <name type="common">Sugar maple</name>
    <dbReference type="NCBI Taxonomy" id="4024"/>
    <lineage>
        <taxon>Eukaryota</taxon>
        <taxon>Viridiplantae</taxon>
        <taxon>Streptophyta</taxon>
        <taxon>Embryophyta</taxon>
        <taxon>Tracheophyta</taxon>
        <taxon>Spermatophyta</taxon>
        <taxon>Magnoliopsida</taxon>
        <taxon>eudicotyledons</taxon>
        <taxon>Gunneridae</taxon>
        <taxon>Pentapetalae</taxon>
        <taxon>rosids</taxon>
        <taxon>malvids</taxon>
        <taxon>Sapindales</taxon>
        <taxon>Sapindaceae</taxon>
        <taxon>Hippocastanoideae</taxon>
        <taxon>Acereae</taxon>
        <taxon>Acer</taxon>
    </lineage>
</organism>
<dbReference type="Pfam" id="PF03227">
    <property type="entry name" value="GILT"/>
    <property type="match status" value="1"/>
</dbReference>
<sequence>MAYFANLLSLFVLTTTLMFFFISPSPPVKPQKVDLVVYYKTLSPRCADFIVNYLKLVFQTDLNTIVNLRLVPWVNAKVINGTIYCWVTLLSPIFLSGFFCINVVDFTDLINHFLYSLARSKVKHLNAT</sequence>
<evidence type="ECO:0000313" key="8">
    <source>
        <dbReference type="Proteomes" id="UP001168877"/>
    </source>
</evidence>
<comment type="caution">
    <text evidence="7">The sequence shown here is derived from an EMBL/GenBank/DDBJ whole genome shotgun (WGS) entry which is preliminary data.</text>
</comment>
<name>A0AA39S3G2_ACESA</name>
<dbReference type="PANTHER" id="PTHR13234">
    <property type="entry name" value="GAMMA-INTERFERON INDUCIBLE LYSOSOMAL THIOL REDUCTASE GILT"/>
    <property type="match status" value="1"/>
</dbReference>
<comment type="similarity">
    <text evidence="2">Belongs to the GILT family.</text>
</comment>
<proteinExistence type="inferred from homology"/>
<dbReference type="AlphaFoldDB" id="A0AA39S3G2"/>
<gene>
    <name evidence="7" type="ORF">LWI29_010820</name>
</gene>
<keyword evidence="4 6" id="KW-0732">Signal</keyword>
<evidence type="ECO:0000256" key="1">
    <source>
        <dbReference type="ARBA" id="ARBA00004613"/>
    </source>
</evidence>
<feature type="chain" id="PRO_5041448694" evidence="6">
    <location>
        <begin position="31"/>
        <end position="128"/>
    </location>
</feature>
<evidence type="ECO:0000313" key="7">
    <source>
        <dbReference type="EMBL" id="KAK0584301.1"/>
    </source>
</evidence>
<evidence type="ECO:0000256" key="2">
    <source>
        <dbReference type="ARBA" id="ARBA00005679"/>
    </source>
</evidence>
<dbReference type="PANTHER" id="PTHR13234:SF8">
    <property type="entry name" value="GAMMA-INTERFERON-INDUCIBLE LYSOSOMAL THIOL REDUCTASE"/>
    <property type="match status" value="1"/>
</dbReference>
<protein>
    <submittedName>
        <fullName evidence="7">Uncharacterized protein</fullName>
    </submittedName>
</protein>
<keyword evidence="3" id="KW-0964">Secreted</keyword>
<evidence type="ECO:0000256" key="3">
    <source>
        <dbReference type="ARBA" id="ARBA00022525"/>
    </source>
</evidence>
<evidence type="ECO:0000256" key="5">
    <source>
        <dbReference type="ARBA" id="ARBA00023180"/>
    </source>
</evidence>
<evidence type="ECO:0000256" key="6">
    <source>
        <dbReference type="SAM" id="SignalP"/>
    </source>
</evidence>
<dbReference type="GO" id="GO:0016671">
    <property type="term" value="F:oxidoreductase activity, acting on a sulfur group of donors, disulfide as acceptor"/>
    <property type="evidence" value="ECO:0007669"/>
    <property type="project" value="InterPro"/>
</dbReference>
<comment type="subcellular location">
    <subcellularLocation>
        <location evidence="1">Secreted</location>
    </subcellularLocation>
</comment>
<dbReference type="InterPro" id="IPR004911">
    <property type="entry name" value="Interferon-induced_GILT"/>
</dbReference>
<keyword evidence="8" id="KW-1185">Reference proteome</keyword>
<reference evidence="7" key="1">
    <citation type="journal article" date="2022" name="Plant J.">
        <title>Strategies of tolerance reflected in two North American maple genomes.</title>
        <authorList>
            <person name="McEvoy S.L."/>
            <person name="Sezen U.U."/>
            <person name="Trouern-Trend A."/>
            <person name="McMahon S.M."/>
            <person name="Schaberg P.G."/>
            <person name="Yang J."/>
            <person name="Wegrzyn J.L."/>
            <person name="Swenson N.G."/>
        </authorList>
    </citation>
    <scope>NUCLEOTIDE SEQUENCE</scope>
    <source>
        <strain evidence="7">NS2018</strain>
    </source>
</reference>
<accession>A0AA39S3G2</accession>
<reference evidence="7" key="2">
    <citation type="submission" date="2023-06" db="EMBL/GenBank/DDBJ databases">
        <authorList>
            <person name="Swenson N.G."/>
            <person name="Wegrzyn J.L."/>
            <person name="Mcevoy S.L."/>
        </authorList>
    </citation>
    <scope>NUCLEOTIDE SEQUENCE</scope>
    <source>
        <strain evidence="7">NS2018</strain>
        <tissue evidence="7">Leaf</tissue>
    </source>
</reference>
<evidence type="ECO:0000256" key="4">
    <source>
        <dbReference type="ARBA" id="ARBA00022729"/>
    </source>
</evidence>
<dbReference type="EMBL" id="JAUESC010000383">
    <property type="protein sequence ID" value="KAK0584301.1"/>
    <property type="molecule type" value="Genomic_DNA"/>
</dbReference>
<dbReference type="GO" id="GO:0005576">
    <property type="term" value="C:extracellular region"/>
    <property type="evidence" value="ECO:0007669"/>
    <property type="project" value="UniProtKB-SubCell"/>
</dbReference>
<dbReference type="Proteomes" id="UP001168877">
    <property type="component" value="Unassembled WGS sequence"/>
</dbReference>
<keyword evidence="5" id="KW-0325">Glycoprotein</keyword>
<feature type="signal peptide" evidence="6">
    <location>
        <begin position="1"/>
        <end position="30"/>
    </location>
</feature>